<dbReference type="GO" id="GO:0010468">
    <property type="term" value="P:regulation of gene expression"/>
    <property type="evidence" value="ECO:0007669"/>
    <property type="project" value="InterPro"/>
</dbReference>
<sequence length="172" mass="19730">MEPRGQEPEIKILLHWDMKNSPIPDDVGYKDGVRHMKEHLKLNFPNIKILDIYGYGSRKLSPKARRECDEIGVSLRDIPSKLKNAVDKAMVVDMFKKAQLNPPPSYIMLITGDGDFTRAVKELSSVGYTIILAQTPKSCSQKLLEYCDHVLLWEKLFGKPAKRFTKWKNQSL</sequence>
<gene>
    <name evidence="2" type="ORF">CTI12_AA433350</name>
</gene>
<name>A0A2U1M0E5_ARTAN</name>
<dbReference type="Gene3D" id="3.40.50.1010">
    <property type="entry name" value="5'-nuclease"/>
    <property type="match status" value="1"/>
</dbReference>
<evidence type="ECO:0000313" key="2">
    <source>
        <dbReference type="EMBL" id="PWA54719.1"/>
    </source>
</evidence>
<dbReference type="PANTHER" id="PTHR14379">
    <property type="entry name" value="LIMKAIN B LKAP"/>
    <property type="match status" value="1"/>
</dbReference>
<keyword evidence="3" id="KW-1185">Reference proteome</keyword>
<dbReference type="CDD" id="cd10910">
    <property type="entry name" value="PIN_limkain_b1_N_like"/>
    <property type="match status" value="1"/>
</dbReference>
<dbReference type="STRING" id="35608.A0A2U1M0E5"/>
<evidence type="ECO:0000313" key="3">
    <source>
        <dbReference type="Proteomes" id="UP000245207"/>
    </source>
</evidence>
<reference evidence="2 3" key="1">
    <citation type="journal article" date="2018" name="Mol. Plant">
        <title>The genome of Artemisia annua provides insight into the evolution of Asteraceae family and artemisinin biosynthesis.</title>
        <authorList>
            <person name="Shen Q."/>
            <person name="Zhang L."/>
            <person name="Liao Z."/>
            <person name="Wang S."/>
            <person name="Yan T."/>
            <person name="Shi P."/>
            <person name="Liu M."/>
            <person name="Fu X."/>
            <person name="Pan Q."/>
            <person name="Wang Y."/>
            <person name="Lv Z."/>
            <person name="Lu X."/>
            <person name="Zhang F."/>
            <person name="Jiang W."/>
            <person name="Ma Y."/>
            <person name="Chen M."/>
            <person name="Hao X."/>
            <person name="Li L."/>
            <person name="Tang Y."/>
            <person name="Lv G."/>
            <person name="Zhou Y."/>
            <person name="Sun X."/>
            <person name="Brodelius P.E."/>
            <person name="Rose J.K.C."/>
            <person name="Tang K."/>
        </authorList>
    </citation>
    <scope>NUCLEOTIDE SEQUENCE [LARGE SCALE GENOMIC DNA]</scope>
    <source>
        <strain evidence="3">cv. Huhao1</strain>
        <tissue evidence="2">Leaf</tissue>
    </source>
</reference>
<dbReference type="Pfam" id="PF01936">
    <property type="entry name" value="NYN"/>
    <property type="match status" value="1"/>
</dbReference>
<dbReference type="InterPro" id="IPR024768">
    <property type="entry name" value="Marf1"/>
</dbReference>
<accession>A0A2U1M0E5</accession>
<dbReference type="Proteomes" id="UP000245207">
    <property type="component" value="Unassembled WGS sequence"/>
</dbReference>
<organism evidence="2 3">
    <name type="scientific">Artemisia annua</name>
    <name type="common">Sweet wormwood</name>
    <dbReference type="NCBI Taxonomy" id="35608"/>
    <lineage>
        <taxon>Eukaryota</taxon>
        <taxon>Viridiplantae</taxon>
        <taxon>Streptophyta</taxon>
        <taxon>Embryophyta</taxon>
        <taxon>Tracheophyta</taxon>
        <taxon>Spermatophyta</taxon>
        <taxon>Magnoliopsida</taxon>
        <taxon>eudicotyledons</taxon>
        <taxon>Gunneridae</taxon>
        <taxon>Pentapetalae</taxon>
        <taxon>asterids</taxon>
        <taxon>campanulids</taxon>
        <taxon>Asterales</taxon>
        <taxon>Asteraceae</taxon>
        <taxon>Asteroideae</taxon>
        <taxon>Anthemideae</taxon>
        <taxon>Artemisiinae</taxon>
        <taxon>Artemisia</taxon>
    </lineage>
</organism>
<protein>
    <recommendedName>
        <fullName evidence="1">NYN domain-containing protein</fullName>
    </recommendedName>
</protein>
<dbReference type="GO" id="GO:0004540">
    <property type="term" value="F:RNA nuclease activity"/>
    <property type="evidence" value="ECO:0007669"/>
    <property type="project" value="InterPro"/>
</dbReference>
<feature type="domain" description="NYN" evidence="1">
    <location>
        <begin position="11"/>
        <end position="151"/>
    </location>
</feature>
<dbReference type="InterPro" id="IPR021139">
    <property type="entry name" value="NYN"/>
</dbReference>
<dbReference type="EMBL" id="PKPP01006983">
    <property type="protein sequence ID" value="PWA54719.1"/>
    <property type="molecule type" value="Genomic_DNA"/>
</dbReference>
<proteinExistence type="predicted"/>
<comment type="caution">
    <text evidence="2">The sequence shown here is derived from an EMBL/GenBank/DDBJ whole genome shotgun (WGS) entry which is preliminary data.</text>
</comment>
<evidence type="ECO:0000259" key="1">
    <source>
        <dbReference type="Pfam" id="PF01936"/>
    </source>
</evidence>
<dbReference type="PANTHER" id="PTHR14379:SF3">
    <property type="entry name" value="MEIOSIS REGULATOR AND MRNA STABILITY FACTOR 1"/>
    <property type="match status" value="1"/>
</dbReference>
<dbReference type="OrthoDB" id="1071322at2759"/>
<dbReference type="AlphaFoldDB" id="A0A2U1M0E5"/>
<dbReference type="GO" id="GO:0005777">
    <property type="term" value="C:peroxisome"/>
    <property type="evidence" value="ECO:0007669"/>
    <property type="project" value="InterPro"/>
</dbReference>